<gene>
    <name evidence="12" type="ORF">H920_03298</name>
</gene>
<dbReference type="EMBL" id="KN121843">
    <property type="protein sequence ID" value="KFO35286.1"/>
    <property type="molecule type" value="Genomic_DNA"/>
</dbReference>
<keyword evidence="5" id="KW-0418">Kinase</keyword>
<dbReference type="AlphaFoldDB" id="A0A091EII8"/>
<evidence type="ECO:0000313" key="13">
    <source>
        <dbReference type="Proteomes" id="UP000028990"/>
    </source>
</evidence>
<evidence type="ECO:0000256" key="2">
    <source>
        <dbReference type="ARBA" id="ARBA00006219"/>
    </source>
</evidence>
<dbReference type="PANTHER" id="PTHR21064:SF1">
    <property type="entry name" value="HYDROXYLYSINE KINASE"/>
    <property type="match status" value="1"/>
</dbReference>
<proteinExistence type="inferred from homology"/>
<reference evidence="12 13" key="1">
    <citation type="submission" date="2013-11" db="EMBL/GenBank/DDBJ databases">
        <title>The Damaraland mole rat (Fukomys damarensis) genome and evolution of African mole rats.</title>
        <authorList>
            <person name="Gladyshev V.N."/>
            <person name="Fang X."/>
        </authorList>
    </citation>
    <scope>NUCLEOTIDE SEQUENCE [LARGE SCALE GENOMIC DNA]</scope>
    <source>
        <tissue evidence="12">Liver</tissue>
    </source>
</reference>
<evidence type="ECO:0000256" key="6">
    <source>
        <dbReference type="ARBA" id="ARBA00036820"/>
    </source>
</evidence>
<keyword evidence="13" id="KW-1185">Reference proteome</keyword>
<comment type="catalytic activity">
    <reaction evidence="6">
        <text>(5R)-5-hydroxy-L-lysine + GTP = (5R)-5-phosphooxy-L-lysine + GDP + H(+)</text>
        <dbReference type="Rhea" id="RHEA:19049"/>
        <dbReference type="ChEBI" id="CHEBI:15378"/>
        <dbReference type="ChEBI" id="CHEBI:37565"/>
        <dbReference type="ChEBI" id="CHEBI:57882"/>
        <dbReference type="ChEBI" id="CHEBI:58189"/>
        <dbReference type="ChEBI" id="CHEBI:58357"/>
        <dbReference type="EC" id="2.7.1.81"/>
    </reaction>
</comment>
<dbReference type="GO" id="GO:0047992">
    <property type="term" value="F:hydroxylysine kinase activity"/>
    <property type="evidence" value="ECO:0007669"/>
    <property type="project" value="UniProtKB-EC"/>
</dbReference>
<dbReference type="InterPro" id="IPR011009">
    <property type="entry name" value="Kinase-like_dom_sf"/>
</dbReference>
<dbReference type="STRING" id="885580.ENSFDAP00000017281"/>
<organism evidence="12 13">
    <name type="scientific">Fukomys damarensis</name>
    <name type="common">Damaraland mole rat</name>
    <name type="synonym">Cryptomys damarensis</name>
    <dbReference type="NCBI Taxonomy" id="885580"/>
    <lineage>
        <taxon>Eukaryota</taxon>
        <taxon>Metazoa</taxon>
        <taxon>Chordata</taxon>
        <taxon>Craniata</taxon>
        <taxon>Vertebrata</taxon>
        <taxon>Euteleostomi</taxon>
        <taxon>Mammalia</taxon>
        <taxon>Eutheria</taxon>
        <taxon>Euarchontoglires</taxon>
        <taxon>Glires</taxon>
        <taxon>Rodentia</taxon>
        <taxon>Hystricomorpha</taxon>
        <taxon>Bathyergidae</taxon>
        <taxon>Fukomys</taxon>
    </lineage>
</organism>
<dbReference type="OMA" id="AAHSCQL"/>
<name>A0A091EII8_FUKDA</name>
<dbReference type="GO" id="GO:0005737">
    <property type="term" value="C:cytoplasm"/>
    <property type="evidence" value="ECO:0007669"/>
    <property type="project" value="UniProtKB-SubCell"/>
</dbReference>
<comment type="function">
    <text evidence="7">Catalyzes the GTP-dependent phosphorylation of 5-hydroxy-L-lysine.</text>
</comment>
<evidence type="ECO:0000256" key="9">
    <source>
        <dbReference type="ARBA" id="ARBA00040505"/>
    </source>
</evidence>
<evidence type="ECO:0000256" key="5">
    <source>
        <dbReference type="ARBA" id="ARBA00022777"/>
    </source>
</evidence>
<dbReference type="Proteomes" id="UP000028990">
    <property type="component" value="Unassembled WGS sequence"/>
</dbReference>
<dbReference type="Gene3D" id="3.90.1200.10">
    <property type="match status" value="1"/>
</dbReference>
<keyword evidence="4 12" id="KW-0808">Transferase</keyword>
<evidence type="ECO:0000256" key="10">
    <source>
        <dbReference type="ARBA" id="ARBA00076893"/>
    </source>
</evidence>
<dbReference type="InterPro" id="IPR002575">
    <property type="entry name" value="Aminoglycoside_PTrfase"/>
</dbReference>
<evidence type="ECO:0000259" key="11">
    <source>
        <dbReference type="Pfam" id="PF01636"/>
    </source>
</evidence>
<sequence>MASEANQQTQSLAKPAFTEAQASALVESIFGLKVSKIQPLPSYDDQNFHVHISRTKDTADGPAEYVLKISNTETSKNPDLIEAQNLVIMFLKAAGFPTASVCRTKGDNTTSLVCIDNSLETRSHLVRLLTFLPGRPVAQTPVSPQLLYEIGRLAAKLDKTLETFHHPKLLSLHRDDFIWNLKNIPLLEKYLDALGQNQNREIAEQVIQLFKKEVVTKLSEFRECINHGDLNDYNILVQPSESASGDTVLQVSGVLDFGDMSHGCYVFEVAITIMYMMIESKNPLQVGGHVLAGFESVDPLTAIERGALFPLVCGRFCQSLVMAAYSCQLYPENREYLMITAKTGWKHLQQMLDLGQKAVEEIWFETARSYEAGSAM</sequence>
<dbReference type="FunFam" id="3.30.200.20:FF:000549">
    <property type="entry name" value="hydroxylysine kinase"/>
    <property type="match status" value="1"/>
</dbReference>
<dbReference type="Pfam" id="PF01636">
    <property type="entry name" value="APH"/>
    <property type="match status" value="1"/>
</dbReference>
<accession>A0A091EII8</accession>
<dbReference type="OrthoDB" id="9973935at2759"/>
<dbReference type="EC" id="2.7.1.81" evidence="8"/>
<comment type="similarity">
    <text evidence="2">Belongs to the aminoglycoside phosphotransferase family.</text>
</comment>
<dbReference type="eggNOG" id="ENOG502QT7T">
    <property type="taxonomic scope" value="Eukaryota"/>
</dbReference>
<evidence type="ECO:0000313" key="12">
    <source>
        <dbReference type="EMBL" id="KFO35286.1"/>
    </source>
</evidence>
<protein>
    <recommendedName>
        <fullName evidence="9">Hydroxylysine kinase</fullName>
        <ecNumber evidence="8">2.7.1.81</ecNumber>
    </recommendedName>
    <alternativeName>
        <fullName evidence="10">Aminoglycoside phosphotransferase domain-containing protein 1</fullName>
    </alternativeName>
</protein>
<evidence type="ECO:0000256" key="8">
    <source>
        <dbReference type="ARBA" id="ARBA00038873"/>
    </source>
</evidence>
<dbReference type="PANTHER" id="PTHR21064">
    <property type="entry name" value="AMINOGLYCOSIDE PHOSPHOTRANSFERASE DOMAIN-CONTAINING PROTEIN-RELATED"/>
    <property type="match status" value="1"/>
</dbReference>
<feature type="domain" description="Aminoglycoside phosphotransferase" evidence="11">
    <location>
        <begin position="37"/>
        <end position="289"/>
    </location>
</feature>
<dbReference type="SUPFAM" id="SSF56112">
    <property type="entry name" value="Protein kinase-like (PK-like)"/>
    <property type="match status" value="1"/>
</dbReference>
<evidence type="ECO:0000256" key="4">
    <source>
        <dbReference type="ARBA" id="ARBA00022679"/>
    </source>
</evidence>
<evidence type="ECO:0000256" key="1">
    <source>
        <dbReference type="ARBA" id="ARBA00004496"/>
    </source>
</evidence>
<evidence type="ECO:0000256" key="7">
    <source>
        <dbReference type="ARBA" id="ARBA00037368"/>
    </source>
</evidence>
<dbReference type="InterPro" id="IPR050249">
    <property type="entry name" value="Pseudomonas-type_ThrB"/>
</dbReference>
<dbReference type="FunFam" id="3.90.1200.10:FF:000007">
    <property type="entry name" value="hydroxylysine kinase isoform X1"/>
    <property type="match status" value="1"/>
</dbReference>
<keyword evidence="3" id="KW-0963">Cytoplasm</keyword>
<evidence type="ECO:0000256" key="3">
    <source>
        <dbReference type="ARBA" id="ARBA00022490"/>
    </source>
</evidence>
<comment type="subcellular location">
    <subcellularLocation>
        <location evidence="1">Cytoplasm</location>
    </subcellularLocation>
</comment>